<accession>F0SGH5</accession>
<dbReference type="eggNOG" id="COG2165">
    <property type="taxonomic scope" value="Bacteria"/>
</dbReference>
<dbReference type="HOGENOM" id="CLU_041661_0_0_0"/>
<dbReference type="PROSITE" id="PS00409">
    <property type="entry name" value="PROKAR_NTER_METHYL"/>
    <property type="match status" value="1"/>
</dbReference>
<keyword evidence="1" id="KW-0812">Transmembrane</keyword>
<dbReference type="RefSeq" id="WP_013629295.1">
    <property type="nucleotide sequence ID" value="NC_015174.1"/>
</dbReference>
<reference evidence="4" key="1">
    <citation type="submission" date="2011-02" db="EMBL/GenBank/DDBJ databases">
        <title>The complete genome of Planctomyces brasiliensis DSM 5305.</title>
        <authorList>
            <person name="Lucas S."/>
            <person name="Copeland A."/>
            <person name="Lapidus A."/>
            <person name="Bruce D."/>
            <person name="Goodwin L."/>
            <person name="Pitluck S."/>
            <person name="Kyrpides N."/>
            <person name="Mavromatis K."/>
            <person name="Pagani I."/>
            <person name="Ivanova N."/>
            <person name="Ovchinnikova G."/>
            <person name="Lu M."/>
            <person name="Detter J.C."/>
            <person name="Han C."/>
            <person name="Land M."/>
            <person name="Hauser L."/>
            <person name="Markowitz V."/>
            <person name="Cheng J.-F."/>
            <person name="Hugenholtz P."/>
            <person name="Woyke T."/>
            <person name="Wu D."/>
            <person name="Tindall B."/>
            <person name="Pomrenke H.G."/>
            <person name="Brambilla E."/>
            <person name="Klenk H.-P."/>
            <person name="Eisen J.A."/>
        </authorList>
    </citation>
    <scope>NUCLEOTIDE SEQUENCE [LARGE SCALE GENOMIC DNA]</scope>
    <source>
        <strain evidence="4">ATCC 49424 / DSM 5305 / JCM 21570 / NBRC 103401 / IFAM 1448</strain>
    </source>
</reference>
<feature type="domain" description="DUF1559" evidence="2">
    <location>
        <begin position="37"/>
        <end position="294"/>
    </location>
</feature>
<evidence type="ECO:0000259" key="2">
    <source>
        <dbReference type="Pfam" id="PF07596"/>
    </source>
</evidence>
<dbReference type="InterPro" id="IPR011453">
    <property type="entry name" value="DUF1559"/>
</dbReference>
<dbReference type="InterPro" id="IPR012902">
    <property type="entry name" value="N_methyl_site"/>
</dbReference>
<dbReference type="NCBIfam" id="TIGR02532">
    <property type="entry name" value="IV_pilin_GFxxxE"/>
    <property type="match status" value="1"/>
</dbReference>
<dbReference type="Proteomes" id="UP000006860">
    <property type="component" value="Chromosome"/>
</dbReference>
<dbReference type="OrthoDB" id="214579at2"/>
<feature type="transmembrane region" description="Helical" evidence="1">
    <location>
        <begin position="12"/>
        <end position="36"/>
    </location>
</feature>
<dbReference type="PANTHER" id="PTHR30093:SF2">
    <property type="entry name" value="TYPE II SECRETION SYSTEM PROTEIN H"/>
    <property type="match status" value="1"/>
</dbReference>
<dbReference type="STRING" id="756272.Plabr_2976"/>
<organism evidence="3 4">
    <name type="scientific">Rubinisphaera brasiliensis (strain ATCC 49424 / DSM 5305 / JCM 21570 / IAM 15109 / NBRC 103401 / IFAM 1448)</name>
    <name type="common">Planctomyces brasiliensis</name>
    <dbReference type="NCBI Taxonomy" id="756272"/>
    <lineage>
        <taxon>Bacteria</taxon>
        <taxon>Pseudomonadati</taxon>
        <taxon>Planctomycetota</taxon>
        <taxon>Planctomycetia</taxon>
        <taxon>Planctomycetales</taxon>
        <taxon>Planctomycetaceae</taxon>
        <taxon>Rubinisphaera</taxon>
    </lineage>
</organism>
<protein>
    <recommendedName>
        <fullName evidence="2">DUF1559 domain-containing protein</fullName>
    </recommendedName>
</protein>
<dbReference type="InterPro" id="IPR027558">
    <property type="entry name" value="Pre_pil_HX9DG_C"/>
</dbReference>
<dbReference type="PANTHER" id="PTHR30093">
    <property type="entry name" value="GENERAL SECRETION PATHWAY PROTEIN G"/>
    <property type="match status" value="1"/>
</dbReference>
<keyword evidence="1" id="KW-0472">Membrane</keyword>
<dbReference type="AlphaFoldDB" id="F0SGH5"/>
<keyword evidence="4" id="KW-1185">Reference proteome</keyword>
<proteinExistence type="predicted"/>
<dbReference type="EMBL" id="CP002546">
    <property type="protein sequence ID" value="ADY60574.1"/>
    <property type="molecule type" value="Genomic_DNA"/>
</dbReference>
<gene>
    <name evidence="3" type="ordered locus">Plabr_2976</name>
</gene>
<sequence>MDLQYWAKRQRGFTLIELLVVIAIIAILVALLLPAVQQAREAARRSSCKNNLKQLGLALHNYHDTHKVFPPGVVDTGLGSQRGIWSWSTFLLPFVEQAPLYDLLDPGPNQLSDLVALPNTDPRYMALQQPYAAFRCPSDTGPNLNTHSHRDVRNSSNSGDTDLALSNYAAVNAYRFLRQTLADGATGPFYVNSRVKLRDFTDGTSNSIIVGERSWELVRSTGVVQAKAANVFGTPGTGTVNFGLASALAAPREKINCPPGSTNHCGMTLSSRHAGGVQVVMGDGSVRFISENIQHNTNPPVNSTLEYLLDIADGEVVGEF</sequence>
<dbReference type="Gene3D" id="3.30.700.10">
    <property type="entry name" value="Glycoprotein, Type 4 Pilin"/>
    <property type="match status" value="1"/>
</dbReference>
<evidence type="ECO:0000256" key="1">
    <source>
        <dbReference type="SAM" id="Phobius"/>
    </source>
</evidence>
<dbReference type="Pfam" id="PF07596">
    <property type="entry name" value="SBP_bac_10"/>
    <property type="match status" value="1"/>
</dbReference>
<dbReference type="KEGG" id="pbs:Plabr_2976"/>
<dbReference type="SUPFAM" id="SSF54523">
    <property type="entry name" value="Pili subunits"/>
    <property type="match status" value="1"/>
</dbReference>
<keyword evidence="1" id="KW-1133">Transmembrane helix</keyword>
<dbReference type="NCBIfam" id="TIGR04294">
    <property type="entry name" value="pre_pil_HX9DG"/>
    <property type="match status" value="1"/>
</dbReference>
<dbReference type="Pfam" id="PF07963">
    <property type="entry name" value="N_methyl"/>
    <property type="match status" value="1"/>
</dbReference>
<dbReference type="InterPro" id="IPR045584">
    <property type="entry name" value="Pilin-like"/>
</dbReference>
<name>F0SGH5_RUBBR</name>
<evidence type="ECO:0000313" key="3">
    <source>
        <dbReference type="EMBL" id="ADY60574.1"/>
    </source>
</evidence>
<evidence type="ECO:0000313" key="4">
    <source>
        <dbReference type="Proteomes" id="UP000006860"/>
    </source>
</evidence>